<keyword evidence="3" id="KW-1185">Reference proteome</keyword>
<gene>
    <name evidence="2" type="ORF">Sjap_015166</name>
</gene>
<organism evidence="2 3">
    <name type="scientific">Stephania japonica</name>
    <dbReference type="NCBI Taxonomy" id="461633"/>
    <lineage>
        <taxon>Eukaryota</taxon>
        <taxon>Viridiplantae</taxon>
        <taxon>Streptophyta</taxon>
        <taxon>Embryophyta</taxon>
        <taxon>Tracheophyta</taxon>
        <taxon>Spermatophyta</taxon>
        <taxon>Magnoliopsida</taxon>
        <taxon>Ranunculales</taxon>
        <taxon>Menispermaceae</taxon>
        <taxon>Menispermoideae</taxon>
        <taxon>Cissampelideae</taxon>
        <taxon>Stephania</taxon>
    </lineage>
</organism>
<dbReference type="Proteomes" id="UP001417504">
    <property type="component" value="Unassembled WGS sequence"/>
</dbReference>
<sequence>MSWPEQVASEHAPEDRNEPDETTKVVQLEDLAAPDVIEELSIEEDEAIPLASLKRKLKGKMPMEPKKKVKKVSGVPRRSSGLGITEGRFPIMSSPDDEDSDPEEVPRMKTRGISKYLYDVEAKSRFEDVKMMKIHAERYLHQDSYEKKTVVNFLKSRAYESSESPS</sequence>
<protein>
    <submittedName>
        <fullName evidence="2">Uncharacterized protein</fullName>
    </submittedName>
</protein>
<dbReference type="EMBL" id="JBBNAE010000006">
    <property type="protein sequence ID" value="KAK9116219.1"/>
    <property type="molecule type" value="Genomic_DNA"/>
</dbReference>
<dbReference type="AlphaFoldDB" id="A0AAP0IIL6"/>
<reference evidence="2 3" key="1">
    <citation type="submission" date="2024-01" db="EMBL/GenBank/DDBJ databases">
        <title>Genome assemblies of Stephania.</title>
        <authorList>
            <person name="Yang L."/>
        </authorList>
    </citation>
    <scope>NUCLEOTIDE SEQUENCE [LARGE SCALE GENOMIC DNA]</scope>
    <source>
        <strain evidence="2">QJT</strain>
        <tissue evidence="2">Leaf</tissue>
    </source>
</reference>
<evidence type="ECO:0000256" key="1">
    <source>
        <dbReference type="SAM" id="MobiDB-lite"/>
    </source>
</evidence>
<feature type="region of interest" description="Disordered" evidence="1">
    <location>
        <begin position="59"/>
        <end position="108"/>
    </location>
</feature>
<evidence type="ECO:0000313" key="2">
    <source>
        <dbReference type="EMBL" id="KAK9116219.1"/>
    </source>
</evidence>
<feature type="compositionally biased region" description="Basic and acidic residues" evidence="1">
    <location>
        <begin position="11"/>
        <end position="23"/>
    </location>
</feature>
<evidence type="ECO:0000313" key="3">
    <source>
        <dbReference type="Proteomes" id="UP001417504"/>
    </source>
</evidence>
<feature type="region of interest" description="Disordered" evidence="1">
    <location>
        <begin position="1"/>
        <end position="24"/>
    </location>
</feature>
<proteinExistence type="predicted"/>
<name>A0AAP0IIL6_9MAGN</name>
<accession>A0AAP0IIL6</accession>
<comment type="caution">
    <text evidence="2">The sequence shown here is derived from an EMBL/GenBank/DDBJ whole genome shotgun (WGS) entry which is preliminary data.</text>
</comment>